<dbReference type="PANTHER" id="PTHR43792">
    <property type="entry name" value="GNAT FAMILY, PUTATIVE (AFU_ORTHOLOGUE AFUA_3G00765)-RELATED-RELATED"/>
    <property type="match status" value="1"/>
</dbReference>
<protein>
    <submittedName>
        <fullName evidence="2">GNAT family N-acetyltransferase</fullName>
    </submittedName>
</protein>
<sequence length="189" mass="20413">MGMPESLSTERLVLRLLCPDDLDAVHALFSRPGRTVGGGPVHDPADTLTWLERRVERHRAQGLAWYGIRAPEGGALLGSCGVFTGNRCGDEPEIGYELDERHRGRGIAREAARRVTDAAHEAGHRRVWATIRPSNGASSRLAQSIGYRWARQDTDDTGPLDFYVSAGPDRALTGQDAAAGHIQQGGAHG</sequence>
<evidence type="ECO:0000259" key="1">
    <source>
        <dbReference type="PROSITE" id="PS51186"/>
    </source>
</evidence>
<dbReference type="InterPro" id="IPR051531">
    <property type="entry name" value="N-acetyltransferase"/>
</dbReference>
<evidence type="ECO:0000313" key="3">
    <source>
        <dbReference type="Proteomes" id="UP001183222"/>
    </source>
</evidence>
<dbReference type="CDD" id="cd04301">
    <property type="entry name" value="NAT_SF"/>
    <property type="match status" value="1"/>
</dbReference>
<proteinExistence type="predicted"/>
<reference evidence="3" key="1">
    <citation type="submission" date="2023-07" db="EMBL/GenBank/DDBJ databases">
        <title>30 novel species of actinomycetes from the DSMZ collection.</title>
        <authorList>
            <person name="Nouioui I."/>
        </authorList>
    </citation>
    <scope>NUCLEOTIDE SEQUENCE [LARGE SCALE GENOMIC DNA]</scope>
    <source>
        <strain evidence="3">DSM 46792</strain>
    </source>
</reference>
<organism evidence="2 3">
    <name type="scientific">Blastococcus goldschmidtiae</name>
    <dbReference type="NCBI Taxonomy" id="3075546"/>
    <lineage>
        <taxon>Bacteria</taxon>
        <taxon>Bacillati</taxon>
        <taxon>Actinomycetota</taxon>
        <taxon>Actinomycetes</taxon>
        <taxon>Geodermatophilales</taxon>
        <taxon>Geodermatophilaceae</taxon>
        <taxon>Blastococcus</taxon>
    </lineage>
</organism>
<dbReference type="Pfam" id="PF13302">
    <property type="entry name" value="Acetyltransf_3"/>
    <property type="match status" value="1"/>
</dbReference>
<keyword evidence="3" id="KW-1185">Reference proteome</keyword>
<dbReference type="EMBL" id="JAVREI010000002">
    <property type="protein sequence ID" value="MDT0275411.1"/>
    <property type="molecule type" value="Genomic_DNA"/>
</dbReference>
<dbReference type="RefSeq" id="WP_311344233.1">
    <property type="nucleotide sequence ID" value="NZ_JAVREI010000002.1"/>
</dbReference>
<gene>
    <name evidence="2" type="ORF">RM425_05795</name>
</gene>
<dbReference type="InterPro" id="IPR000182">
    <property type="entry name" value="GNAT_dom"/>
</dbReference>
<dbReference type="SUPFAM" id="SSF55729">
    <property type="entry name" value="Acyl-CoA N-acyltransferases (Nat)"/>
    <property type="match status" value="1"/>
</dbReference>
<dbReference type="Gene3D" id="3.40.630.30">
    <property type="match status" value="1"/>
</dbReference>
<evidence type="ECO:0000313" key="2">
    <source>
        <dbReference type="EMBL" id="MDT0275411.1"/>
    </source>
</evidence>
<feature type="domain" description="N-acetyltransferase" evidence="1">
    <location>
        <begin position="12"/>
        <end position="169"/>
    </location>
</feature>
<comment type="caution">
    <text evidence="2">The sequence shown here is derived from an EMBL/GenBank/DDBJ whole genome shotgun (WGS) entry which is preliminary data.</text>
</comment>
<name>A0ABU2K5E4_9ACTN</name>
<dbReference type="InterPro" id="IPR016181">
    <property type="entry name" value="Acyl_CoA_acyltransferase"/>
</dbReference>
<dbReference type="PANTHER" id="PTHR43792:SF1">
    <property type="entry name" value="N-ACETYLTRANSFERASE DOMAIN-CONTAINING PROTEIN"/>
    <property type="match status" value="1"/>
</dbReference>
<dbReference type="PROSITE" id="PS51186">
    <property type="entry name" value="GNAT"/>
    <property type="match status" value="1"/>
</dbReference>
<dbReference type="Proteomes" id="UP001183222">
    <property type="component" value="Unassembled WGS sequence"/>
</dbReference>
<accession>A0ABU2K5E4</accession>